<dbReference type="Pfam" id="PF00400">
    <property type="entry name" value="WD40"/>
    <property type="match status" value="1"/>
</dbReference>
<dbReference type="OrthoDB" id="190105at2759"/>
<feature type="domain" description="F-box" evidence="3">
    <location>
        <begin position="200"/>
        <end position="246"/>
    </location>
</feature>
<evidence type="ECO:0000256" key="2">
    <source>
        <dbReference type="SAM" id="MobiDB-lite"/>
    </source>
</evidence>
<dbReference type="SMART" id="SM00256">
    <property type="entry name" value="FBOX"/>
    <property type="match status" value="1"/>
</dbReference>
<reference evidence="4 5" key="1">
    <citation type="journal article" date="2013" name="Nature">
        <title>Insights into bilaterian evolution from three spiralian genomes.</title>
        <authorList>
            <person name="Simakov O."/>
            <person name="Marletaz F."/>
            <person name="Cho S.J."/>
            <person name="Edsinger-Gonzales E."/>
            <person name="Havlak P."/>
            <person name="Hellsten U."/>
            <person name="Kuo D.H."/>
            <person name="Larsson T."/>
            <person name="Lv J."/>
            <person name="Arendt D."/>
            <person name="Savage R."/>
            <person name="Osoegawa K."/>
            <person name="de Jong P."/>
            <person name="Grimwood J."/>
            <person name="Chapman J.A."/>
            <person name="Shapiro H."/>
            <person name="Aerts A."/>
            <person name="Otillar R.P."/>
            <person name="Terry A.Y."/>
            <person name="Boore J.L."/>
            <person name="Grigoriev I.V."/>
            <person name="Lindberg D.R."/>
            <person name="Seaver E.C."/>
            <person name="Weisblat D.A."/>
            <person name="Putnam N.H."/>
            <person name="Rokhsar D.S."/>
        </authorList>
    </citation>
    <scope>NUCLEOTIDE SEQUENCE [LARGE SCALE GENOMIC DNA]</scope>
</reference>
<dbReference type="HOGENOM" id="CLU_024087_1_0_1"/>
<dbReference type="Gene3D" id="2.130.10.10">
    <property type="entry name" value="YVTN repeat-like/Quinoprotein amine dehydrogenase"/>
    <property type="match status" value="1"/>
</dbReference>
<accession>V3YWM3</accession>
<evidence type="ECO:0000313" key="4">
    <source>
        <dbReference type="EMBL" id="ESO82423.1"/>
    </source>
</evidence>
<organism evidence="4 5">
    <name type="scientific">Lottia gigantea</name>
    <name type="common">Giant owl limpet</name>
    <dbReference type="NCBI Taxonomy" id="225164"/>
    <lineage>
        <taxon>Eukaryota</taxon>
        <taxon>Metazoa</taxon>
        <taxon>Spiralia</taxon>
        <taxon>Lophotrochozoa</taxon>
        <taxon>Mollusca</taxon>
        <taxon>Gastropoda</taxon>
        <taxon>Patellogastropoda</taxon>
        <taxon>Lottioidea</taxon>
        <taxon>Lottiidae</taxon>
        <taxon>Lottia</taxon>
    </lineage>
</organism>
<dbReference type="SUPFAM" id="SSF81383">
    <property type="entry name" value="F-box domain"/>
    <property type="match status" value="1"/>
</dbReference>
<feature type="compositionally biased region" description="Low complexity" evidence="2">
    <location>
        <begin position="32"/>
        <end position="42"/>
    </location>
</feature>
<dbReference type="InterPro" id="IPR036047">
    <property type="entry name" value="F-box-like_dom_sf"/>
</dbReference>
<dbReference type="InterPro" id="IPR001810">
    <property type="entry name" value="F-box_dom"/>
</dbReference>
<dbReference type="SUPFAM" id="SSF50978">
    <property type="entry name" value="WD40 repeat-like"/>
    <property type="match status" value="1"/>
</dbReference>
<dbReference type="CTD" id="20250325"/>
<dbReference type="PROSITE" id="PS50181">
    <property type="entry name" value="FBOX"/>
    <property type="match status" value="1"/>
</dbReference>
<dbReference type="InterPro" id="IPR036322">
    <property type="entry name" value="WD40_repeat_dom_sf"/>
</dbReference>
<dbReference type="PANTHER" id="PTHR19855:SF16">
    <property type="entry name" value="F-BOX AND WD REPEAT DOMAIN CONTAINING 8"/>
    <property type="match status" value="1"/>
</dbReference>
<dbReference type="EMBL" id="KB203918">
    <property type="protein sequence ID" value="ESO82423.1"/>
    <property type="molecule type" value="Genomic_DNA"/>
</dbReference>
<evidence type="ECO:0000256" key="1">
    <source>
        <dbReference type="PROSITE-ProRule" id="PRU00221"/>
    </source>
</evidence>
<keyword evidence="1" id="KW-0853">WD repeat</keyword>
<name>V3YWM3_LOTGI</name>
<protein>
    <recommendedName>
        <fullName evidence="3">F-box domain-containing protein</fullName>
    </recommendedName>
</protein>
<dbReference type="InterPro" id="IPR001680">
    <property type="entry name" value="WD40_rpt"/>
</dbReference>
<dbReference type="PANTHER" id="PTHR19855">
    <property type="entry name" value="WD40 REPEAT PROTEIN 12, 37"/>
    <property type="match status" value="1"/>
</dbReference>
<feature type="repeat" description="WD" evidence="1">
    <location>
        <begin position="539"/>
        <end position="581"/>
    </location>
</feature>
<dbReference type="Gene3D" id="1.20.1280.50">
    <property type="match status" value="1"/>
</dbReference>
<dbReference type="Proteomes" id="UP000030746">
    <property type="component" value="Unassembled WGS sequence"/>
</dbReference>
<dbReference type="RefSeq" id="XP_009066926.1">
    <property type="nucleotide sequence ID" value="XM_009068678.1"/>
</dbReference>
<dbReference type="PROSITE" id="PS50082">
    <property type="entry name" value="WD_REPEATS_2"/>
    <property type="match status" value="1"/>
</dbReference>
<dbReference type="KEGG" id="lgi:LOTGIDRAFT_237021"/>
<dbReference type="GeneID" id="20250325"/>
<feature type="region of interest" description="Disordered" evidence="2">
    <location>
        <begin position="26"/>
        <end position="53"/>
    </location>
</feature>
<dbReference type="STRING" id="225164.V3YWM3"/>
<dbReference type="OMA" id="LVFQECR"/>
<keyword evidence="5" id="KW-1185">Reference proteome</keyword>
<gene>
    <name evidence="4" type="ORF">LOTGIDRAFT_237021</name>
</gene>
<evidence type="ECO:0000259" key="3">
    <source>
        <dbReference type="PROSITE" id="PS50181"/>
    </source>
</evidence>
<sequence length="709" mass="81153">MEQKNKELEKFRANWIQELHSIPSNLSLSKQDSCSSNDSNFDSNKDTEGISISDCNIPEKSLKRSSSPTCSNQKNDLEKGEEFLVDSNVVEKDNIDTTGGYYPFVLLGEMLKSGSQEYSPPKKRRSSSGPKNVLSPPIIKKNYFDTELCESFSMENDTSDCSDRGEIKLKHNQNKQQKQENKERFLDIFVKDLDEINEIPFFDTSLAREVAIKIFHHLSIKDLCSCSQVSKSWRSLADDELLWCRICHRLGYEGEITAVEKYGWKGILRNYVERKKTLISNWKGRIGKYHQLQHIQGGILSAVHSHQELVVAGPTRHRVLILKCIMNTRYTNCDIKVWNMNEDDNVILKSSNTALIIDESVEIGTVSNQVKQVQTSHQYTAASYTHGFVDIWCNDKGTEPVFTLNSGNVKDIRLSSINPDLAVSTDNTVYILRSPDQNSDFTIHNQLHINNVGKLRWLEPASTNHPVDSKLILANVNKVHLYNAECREVTELYNTIDTIIRCVEGHPELLAIGVHFLSPIAEHKIKLYDLNKNEIKSTLHGHTWNISCLYLPVEESQLLISGSDDRKVRVYDLRSGTRPIKTIIGHTGSISTVQLDDWKIVSSDNAGFVTVRDQRMDRKIWELHNRHPVEYCKFYDKYLTVGNIPYNKTPEIDTEFETATHRKYRGTVQVYDFLSDQLRDDLPDICQSTYDAVPGYNFNIRLTTPYDNL</sequence>
<dbReference type="Pfam" id="PF12937">
    <property type="entry name" value="F-box-like"/>
    <property type="match status" value="1"/>
</dbReference>
<feature type="region of interest" description="Disordered" evidence="2">
    <location>
        <begin position="115"/>
        <end position="135"/>
    </location>
</feature>
<dbReference type="AlphaFoldDB" id="V3YWM3"/>
<evidence type="ECO:0000313" key="5">
    <source>
        <dbReference type="Proteomes" id="UP000030746"/>
    </source>
</evidence>
<proteinExistence type="predicted"/>
<dbReference type="CDD" id="cd22134">
    <property type="entry name" value="F-box_FBXW8"/>
    <property type="match status" value="1"/>
</dbReference>
<dbReference type="SMART" id="SM00320">
    <property type="entry name" value="WD40"/>
    <property type="match status" value="3"/>
</dbReference>
<dbReference type="InterPro" id="IPR015943">
    <property type="entry name" value="WD40/YVTN_repeat-like_dom_sf"/>
</dbReference>